<keyword evidence="3" id="KW-0812">Transmembrane</keyword>
<dbReference type="PANTHER" id="PTHR31836:SF21">
    <property type="entry name" value="EXPANSIN-LIKE PROTEIN 7"/>
    <property type="match status" value="1"/>
</dbReference>
<dbReference type="InterPro" id="IPR036908">
    <property type="entry name" value="RlpA-like_sf"/>
</dbReference>
<dbReference type="SUPFAM" id="SSF50685">
    <property type="entry name" value="Barwin-like endoglucanases"/>
    <property type="match status" value="1"/>
</dbReference>
<dbReference type="EMBL" id="SPLM01000074">
    <property type="protein sequence ID" value="TMW62314.1"/>
    <property type="molecule type" value="Genomic_DNA"/>
</dbReference>
<dbReference type="PANTHER" id="PTHR31836">
    <property type="match status" value="1"/>
</dbReference>
<keyword evidence="3" id="KW-0472">Membrane</keyword>
<evidence type="ECO:0000256" key="3">
    <source>
        <dbReference type="SAM" id="Phobius"/>
    </source>
</evidence>
<organism evidence="5 6">
    <name type="scientific">Pythium oligandrum</name>
    <name type="common">Mycoparasitic fungus</name>
    <dbReference type="NCBI Taxonomy" id="41045"/>
    <lineage>
        <taxon>Eukaryota</taxon>
        <taxon>Sar</taxon>
        <taxon>Stramenopiles</taxon>
        <taxon>Oomycota</taxon>
        <taxon>Peronosporomycetes</taxon>
        <taxon>Pythiales</taxon>
        <taxon>Pythiaceae</taxon>
        <taxon>Pythium</taxon>
    </lineage>
</organism>
<reference evidence="5" key="1">
    <citation type="submission" date="2019-03" db="EMBL/GenBank/DDBJ databases">
        <title>Long read genome sequence of the mycoparasitic Pythium oligandrum ATCC 38472 isolated from sugarbeet rhizosphere.</title>
        <authorList>
            <person name="Gaulin E."/>
        </authorList>
    </citation>
    <scope>NUCLEOTIDE SEQUENCE</scope>
    <source>
        <strain evidence="5">ATCC 38472_TT</strain>
    </source>
</reference>
<keyword evidence="1 4" id="KW-0732">Signal</keyword>
<feature type="compositionally biased region" description="Polar residues" evidence="2">
    <location>
        <begin position="439"/>
        <end position="456"/>
    </location>
</feature>
<evidence type="ECO:0000313" key="6">
    <source>
        <dbReference type="Proteomes" id="UP000794436"/>
    </source>
</evidence>
<dbReference type="Proteomes" id="UP000794436">
    <property type="component" value="Unassembled WGS sequence"/>
</dbReference>
<evidence type="ECO:0000313" key="5">
    <source>
        <dbReference type="EMBL" id="TMW62314.1"/>
    </source>
</evidence>
<evidence type="ECO:0000256" key="4">
    <source>
        <dbReference type="SAM" id="SignalP"/>
    </source>
</evidence>
<feature type="signal peptide" evidence="4">
    <location>
        <begin position="1"/>
        <end position="21"/>
    </location>
</feature>
<dbReference type="OrthoDB" id="406505at2759"/>
<evidence type="ECO:0008006" key="7">
    <source>
        <dbReference type="Google" id="ProtNLM"/>
    </source>
</evidence>
<dbReference type="Gene3D" id="2.40.40.10">
    <property type="entry name" value="RlpA-like domain"/>
    <property type="match status" value="1"/>
</dbReference>
<name>A0A8K1CFX9_PYTOL</name>
<keyword evidence="3" id="KW-1133">Transmembrane helix</keyword>
<dbReference type="Gene3D" id="2.60.40.760">
    <property type="entry name" value="Expansin, cellulose-binding-like domain"/>
    <property type="match status" value="1"/>
</dbReference>
<comment type="caution">
    <text evidence="5">The sequence shown here is derived from an EMBL/GenBank/DDBJ whole genome shotgun (WGS) entry which is preliminary data.</text>
</comment>
<feature type="compositionally biased region" description="Polar residues" evidence="2">
    <location>
        <begin position="356"/>
        <end position="376"/>
    </location>
</feature>
<feature type="region of interest" description="Disordered" evidence="2">
    <location>
        <begin position="287"/>
        <end position="389"/>
    </location>
</feature>
<evidence type="ECO:0000256" key="2">
    <source>
        <dbReference type="SAM" id="MobiDB-lite"/>
    </source>
</evidence>
<protein>
    <recommendedName>
        <fullName evidence="7">Expansin-like EG45 domain-containing protein</fullName>
    </recommendedName>
</protein>
<feature type="region of interest" description="Disordered" evidence="2">
    <location>
        <begin position="401"/>
        <end position="462"/>
    </location>
</feature>
<accession>A0A8K1CFX9</accession>
<feature type="region of interest" description="Disordered" evidence="2">
    <location>
        <begin position="233"/>
        <end position="252"/>
    </location>
</feature>
<dbReference type="InterPro" id="IPR051477">
    <property type="entry name" value="Expansin_CellWall"/>
</dbReference>
<feature type="transmembrane region" description="Helical" evidence="3">
    <location>
        <begin position="255"/>
        <end position="277"/>
    </location>
</feature>
<keyword evidence="6" id="KW-1185">Reference proteome</keyword>
<gene>
    <name evidence="5" type="ORF">Poli38472_009807</name>
</gene>
<dbReference type="AlphaFoldDB" id="A0A8K1CFX9"/>
<feature type="chain" id="PRO_5035475069" description="Expansin-like EG45 domain-containing protein" evidence="4">
    <location>
        <begin position="22"/>
        <end position="462"/>
    </location>
</feature>
<feature type="compositionally biased region" description="Low complexity" evidence="2">
    <location>
        <begin position="335"/>
        <end position="345"/>
    </location>
</feature>
<evidence type="ECO:0000256" key="1">
    <source>
        <dbReference type="ARBA" id="ARBA00022729"/>
    </source>
</evidence>
<feature type="compositionally biased region" description="Basic and acidic residues" evidence="2">
    <location>
        <begin position="420"/>
        <end position="431"/>
    </location>
</feature>
<sequence>MIQCWRLVIAVVLLAARSTLAVDVNGVVTQYEMPKPDVGSCRLKGIDSSSDNFKYYASVSAQNVKSMNNGCARCIKVTKDGGASVNAYVLDVCQGCNDGEIKLSKTALSELSINPNSNNATVTYKYINCPSNFVKGNVKACLMEGASNSYIPLQFYNTQKVLSKVQINGNDVKQDKYSFFYYATPQQGNSPGSTWYKDVRVTLTSYDNETLSGSFSFDGTTGCASSAVQFSAASTADGEDDEDSSTSDTGNKNSVIIPAALGGVGGLIVIVGSIFIIRRRRRTPQDLNADDIDNQFLSPKSKPPSDPAMEYYHRDSSDGPTDGEASSPAAVYSHAVSPTVAAPSSVPRPAPRPTSETPIFQQQPQRYTAPSYSNSKPPSPVGRPQNSLNTLTRDLPVIHSAPSSVHDESDEEGDYSGSFDVDRLRHVEQNRPQHVAKNDFSSDTEVVVTSPQSYQRAMSRLG</sequence>
<proteinExistence type="predicted"/>
<dbReference type="InterPro" id="IPR036749">
    <property type="entry name" value="Expansin_CBD_sf"/>
</dbReference>
<dbReference type="CDD" id="cd22191">
    <property type="entry name" value="DPBB_RlpA_EXP_N-like"/>
    <property type="match status" value="1"/>
</dbReference>